<gene>
    <name evidence="2" type="ORF">KP509_01G108400</name>
</gene>
<feature type="transmembrane region" description="Helical" evidence="1">
    <location>
        <begin position="16"/>
        <end position="36"/>
    </location>
</feature>
<keyword evidence="1" id="KW-1133">Transmembrane helix</keyword>
<protein>
    <submittedName>
        <fullName evidence="2">Uncharacterized protein</fullName>
    </submittedName>
</protein>
<dbReference type="Proteomes" id="UP000825935">
    <property type="component" value="Chromosome 1"/>
</dbReference>
<evidence type="ECO:0000313" key="2">
    <source>
        <dbReference type="EMBL" id="KAH7447475.1"/>
    </source>
</evidence>
<dbReference type="EMBL" id="CM035406">
    <property type="protein sequence ID" value="KAH7447475.1"/>
    <property type="molecule type" value="Genomic_DNA"/>
</dbReference>
<reference evidence="2" key="1">
    <citation type="submission" date="2021-08" db="EMBL/GenBank/DDBJ databases">
        <title>WGS assembly of Ceratopteris richardii.</title>
        <authorList>
            <person name="Marchant D.B."/>
            <person name="Chen G."/>
            <person name="Jenkins J."/>
            <person name="Shu S."/>
            <person name="Leebens-Mack J."/>
            <person name="Grimwood J."/>
            <person name="Schmutz J."/>
            <person name="Soltis P."/>
            <person name="Soltis D."/>
            <person name="Chen Z.-H."/>
        </authorList>
    </citation>
    <scope>NUCLEOTIDE SEQUENCE</scope>
    <source>
        <strain evidence="2">Whitten #5841</strain>
        <tissue evidence="2">Leaf</tissue>
    </source>
</reference>
<keyword evidence="1" id="KW-0472">Membrane</keyword>
<dbReference type="OrthoDB" id="1890128at2759"/>
<dbReference type="EMBL" id="CM035406">
    <property type="protein sequence ID" value="KAH7447473.1"/>
    <property type="molecule type" value="Genomic_DNA"/>
</dbReference>
<dbReference type="AlphaFoldDB" id="A0A8T2VPL7"/>
<evidence type="ECO:0000313" key="3">
    <source>
        <dbReference type="Proteomes" id="UP000825935"/>
    </source>
</evidence>
<organism evidence="2 3">
    <name type="scientific">Ceratopteris richardii</name>
    <name type="common">Triangle waterfern</name>
    <dbReference type="NCBI Taxonomy" id="49495"/>
    <lineage>
        <taxon>Eukaryota</taxon>
        <taxon>Viridiplantae</taxon>
        <taxon>Streptophyta</taxon>
        <taxon>Embryophyta</taxon>
        <taxon>Tracheophyta</taxon>
        <taxon>Polypodiopsida</taxon>
        <taxon>Polypodiidae</taxon>
        <taxon>Polypodiales</taxon>
        <taxon>Pteridineae</taxon>
        <taxon>Pteridaceae</taxon>
        <taxon>Parkerioideae</taxon>
        <taxon>Ceratopteris</taxon>
    </lineage>
</organism>
<keyword evidence="1" id="KW-0812">Transmembrane</keyword>
<keyword evidence="3" id="KW-1185">Reference proteome</keyword>
<name>A0A8T2VPL7_CERRI</name>
<accession>A0A8T2VPL7</accession>
<comment type="caution">
    <text evidence="2">The sequence shown here is derived from an EMBL/GenBank/DDBJ whole genome shotgun (WGS) entry which is preliminary data.</text>
</comment>
<proteinExistence type="predicted"/>
<dbReference type="OMA" id="YLEDKAW"/>
<evidence type="ECO:0000256" key="1">
    <source>
        <dbReference type="SAM" id="Phobius"/>
    </source>
</evidence>
<sequence>MRESTNENRRRQAPQFNYLGCLFLFSIIFILMLPYMRGIKIMKSSKKVDSQKKMMPDKYSEKSYPSLSPSLLPQVITTPDYLATRLYNSEGKCDALEVLVLDLQKVVQNEREKTLHLGNEVRVLQISENFLKERVQYLEEKSWDSRKDNSHSAAMEVLLQSALVPDAKKDGTDALIHELLKMVQAEKDRTTSVEREIKILQKHEDLLTEKIEKLEAQFSVICKQSNLCDGKY</sequence>